<feature type="domain" description="NADPH-dependent FMN reductase-like" evidence="4">
    <location>
        <begin position="5"/>
        <end position="144"/>
    </location>
</feature>
<dbReference type="InterPro" id="IPR029039">
    <property type="entry name" value="Flavoprotein-like_sf"/>
</dbReference>
<keyword evidence="3 5" id="KW-0560">Oxidoreductase</keyword>
<reference evidence="5 6" key="1">
    <citation type="submission" date="2021-04" db="EMBL/GenBank/DDBJ databases">
        <authorList>
            <person name="Rakotoarivonina H."/>
        </authorList>
    </citation>
    <scope>NUCLEOTIDE SEQUENCE [LARGE SCALE GENOMIC DNA]</scope>
    <source>
        <strain evidence="5 6">XE</strain>
    </source>
</reference>
<proteinExistence type="predicted"/>
<keyword evidence="1" id="KW-0285">Flavoprotein</keyword>
<evidence type="ECO:0000259" key="4">
    <source>
        <dbReference type="Pfam" id="PF03358"/>
    </source>
</evidence>
<evidence type="ECO:0000313" key="6">
    <source>
        <dbReference type="Proteomes" id="UP000681526"/>
    </source>
</evidence>
<gene>
    <name evidence="5" type="primary">txxe 3277-ssuE</name>
    <name evidence="5" type="ORF">TXXE_17960</name>
</gene>
<dbReference type="EC" id="1.5.1.29" evidence="5"/>
<dbReference type="SUPFAM" id="SSF52218">
    <property type="entry name" value="Flavoproteins"/>
    <property type="match status" value="1"/>
</dbReference>
<dbReference type="EMBL" id="CAJRAY010000091">
    <property type="protein sequence ID" value="CAG5092261.1"/>
    <property type="molecule type" value="Genomic_DNA"/>
</dbReference>
<dbReference type="InterPro" id="IPR020048">
    <property type="entry name" value="NADPH-dep_FMN_reduc_SsuE"/>
</dbReference>
<dbReference type="InterPro" id="IPR005025">
    <property type="entry name" value="FMN_Rdtase-like_dom"/>
</dbReference>
<dbReference type="PANTHER" id="PTHR43408">
    <property type="entry name" value="FMN REDUCTASE (NADPH)"/>
    <property type="match status" value="1"/>
</dbReference>
<comment type="caution">
    <text evidence="5">The sequence shown here is derived from an EMBL/GenBank/DDBJ whole genome shotgun (WGS) entry which is preliminary data.</text>
</comment>
<evidence type="ECO:0000313" key="5">
    <source>
        <dbReference type="EMBL" id="CAG5092261.1"/>
    </source>
</evidence>
<evidence type="ECO:0000256" key="3">
    <source>
        <dbReference type="ARBA" id="ARBA00023002"/>
    </source>
</evidence>
<dbReference type="Gene3D" id="3.40.50.360">
    <property type="match status" value="1"/>
</dbReference>
<dbReference type="RefSeq" id="WP_213486441.1">
    <property type="nucleotide sequence ID" value="NZ_CAJRAY010000091.1"/>
</dbReference>
<keyword evidence="6" id="KW-1185">Reference proteome</keyword>
<protein>
    <submittedName>
        <fullName evidence="5">NAD(P)H-dependent FMN reductase</fullName>
        <ecNumber evidence="5">1.5.1.29</ecNumber>
    </submittedName>
</protein>
<keyword evidence="2" id="KW-0288">FMN</keyword>
<sequence length="185" mass="19540">MAKTVLILSGSPNPQSRLAGIISHLETTLAARGVDVDHLAAASLPAEDLIFGRFDSPAVQEANARVARADAVIVASPVYKASYTGLLKTFLDLLPQKGLEGKTVLPIMIGGTIAHLLAIEFALKPVLSALGARRFAGEVYALDTQVERKETPGGVIYELQDELRERLDAAAARLAGETADAAVRV</sequence>
<evidence type="ECO:0000256" key="1">
    <source>
        <dbReference type="ARBA" id="ARBA00022630"/>
    </source>
</evidence>
<dbReference type="PANTHER" id="PTHR43408:SF1">
    <property type="entry name" value="FMN REDUCTASE (NADPH)"/>
    <property type="match status" value="1"/>
</dbReference>
<dbReference type="Pfam" id="PF03358">
    <property type="entry name" value="FMN_red"/>
    <property type="match status" value="1"/>
</dbReference>
<dbReference type="Proteomes" id="UP000681526">
    <property type="component" value="Unassembled WGS sequence"/>
</dbReference>
<evidence type="ECO:0000256" key="2">
    <source>
        <dbReference type="ARBA" id="ARBA00022643"/>
    </source>
</evidence>
<dbReference type="InterPro" id="IPR051814">
    <property type="entry name" value="NAD(P)H-dep_FMN_reductase"/>
</dbReference>
<dbReference type="GO" id="GO:0016491">
    <property type="term" value="F:oxidoreductase activity"/>
    <property type="evidence" value="ECO:0007669"/>
    <property type="project" value="UniProtKB-KW"/>
</dbReference>
<dbReference type="NCBIfam" id="TIGR03567">
    <property type="entry name" value="FMN_reduc_SsuE"/>
    <property type="match status" value="1"/>
</dbReference>
<name>A0ABN7S8T2_THEXY</name>
<organism evidence="5 6">
    <name type="scientific">Thermobacillus xylanilyticus</name>
    <dbReference type="NCBI Taxonomy" id="76633"/>
    <lineage>
        <taxon>Bacteria</taxon>
        <taxon>Bacillati</taxon>
        <taxon>Bacillota</taxon>
        <taxon>Bacilli</taxon>
        <taxon>Bacillales</taxon>
        <taxon>Paenibacillaceae</taxon>
        <taxon>Thermobacillus</taxon>
    </lineage>
</organism>
<accession>A0ABN7S8T2</accession>